<accession>A0ABR1F0I6</accession>
<dbReference type="Proteomes" id="UP001498771">
    <property type="component" value="Unassembled WGS sequence"/>
</dbReference>
<reference evidence="2 3" key="1">
    <citation type="submission" date="2024-03" db="EMBL/GenBank/DDBJ databases">
        <title>Genome-scale model development and genomic sequencing of the oleaginous clade Lipomyces.</title>
        <authorList>
            <consortium name="Lawrence Berkeley National Laboratory"/>
            <person name="Czajka J.J."/>
            <person name="Han Y."/>
            <person name="Kim J."/>
            <person name="Mondo S.J."/>
            <person name="Hofstad B.A."/>
            <person name="Robles A."/>
            <person name="Haridas S."/>
            <person name="Riley R."/>
            <person name="LaButti K."/>
            <person name="Pangilinan J."/>
            <person name="Andreopoulos W."/>
            <person name="Lipzen A."/>
            <person name="Yan J."/>
            <person name="Wang M."/>
            <person name="Ng V."/>
            <person name="Grigoriev I.V."/>
            <person name="Spatafora J.W."/>
            <person name="Magnuson J.K."/>
            <person name="Baker S.E."/>
            <person name="Pomraning K.R."/>
        </authorList>
    </citation>
    <scope>NUCLEOTIDE SEQUENCE [LARGE SCALE GENOMIC DNA]</scope>
    <source>
        <strain evidence="2 3">Phaff 52-87</strain>
    </source>
</reference>
<protein>
    <submittedName>
        <fullName evidence="2">Uncharacterized protein</fullName>
    </submittedName>
</protein>
<gene>
    <name evidence="2" type="ORF">BZA70DRAFT_269229</name>
</gene>
<comment type="caution">
    <text evidence="2">The sequence shown here is derived from an EMBL/GenBank/DDBJ whole genome shotgun (WGS) entry which is preliminary data.</text>
</comment>
<evidence type="ECO:0000313" key="3">
    <source>
        <dbReference type="Proteomes" id="UP001498771"/>
    </source>
</evidence>
<evidence type="ECO:0000256" key="1">
    <source>
        <dbReference type="SAM" id="MobiDB-lite"/>
    </source>
</evidence>
<evidence type="ECO:0000313" key="2">
    <source>
        <dbReference type="EMBL" id="KAK7203365.1"/>
    </source>
</evidence>
<name>A0ABR1F0I6_9ASCO</name>
<dbReference type="GeneID" id="90036718"/>
<keyword evidence="3" id="KW-1185">Reference proteome</keyword>
<dbReference type="RefSeq" id="XP_064766398.1">
    <property type="nucleotide sequence ID" value="XM_064911206.1"/>
</dbReference>
<organism evidence="2 3">
    <name type="scientific">Myxozyma melibiosi</name>
    <dbReference type="NCBI Taxonomy" id="54550"/>
    <lineage>
        <taxon>Eukaryota</taxon>
        <taxon>Fungi</taxon>
        <taxon>Dikarya</taxon>
        <taxon>Ascomycota</taxon>
        <taxon>Saccharomycotina</taxon>
        <taxon>Lipomycetes</taxon>
        <taxon>Lipomycetales</taxon>
        <taxon>Lipomycetaceae</taxon>
        <taxon>Myxozyma</taxon>
    </lineage>
</organism>
<dbReference type="Gene3D" id="6.10.250.2790">
    <property type="match status" value="1"/>
</dbReference>
<sequence>MTTEAVLDTFSNPSLTPTSYLNSILPSYRGSSTTLPQMHTEAVNILSSLDHTTQELIKKLEKVVTEMLSSSTRLKYEVELLAGDVEQLDTTINKELKPRVESEVAQKNPAMQRLEMLELVRRRLVEVITTFEEAKKVDVDLRQQNGQGMEDNVRQLLSEDKFKLANDEVERLEKVIEVWNGTQEYAAKAEFVGRLRKLVQDTVSRSENNNGGSRALSAGIMSGTSTPATARSPVPPGVTGFERQEYPNVRASAEFLKQEAKEGYLGLIESLKKIRQAQ</sequence>
<proteinExistence type="predicted"/>
<dbReference type="EMBL" id="JBBJBU010000012">
    <property type="protein sequence ID" value="KAK7203365.1"/>
    <property type="molecule type" value="Genomic_DNA"/>
</dbReference>
<feature type="region of interest" description="Disordered" evidence="1">
    <location>
        <begin position="204"/>
        <end position="242"/>
    </location>
</feature>